<dbReference type="SUPFAM" id="SSF57701">
    <property type="entry name" value="Zn2/Cys6 DNA-binding domain"/>
    <property type="match status" value="1"/>
</dbReference>
<evidence type="ECO:0000259" key="7">
    <source>
        <dbReference type="PROSITE" id="PS50048"/>
    </source>
</evidence>
<dbReference type="InterPro" id="IPR050815">
    <property type="entry name" value="TF_fung"/>
</dbReference>
<keyword evidence="9" id="KW-1185">Reference proteome</keyword>
<feature type="region of interest" description="Disordered" evidence="6">
    <location>
        <begin position="175"/>
        <end position="212"/>
    </location>
</feature>
<evidence type="ECO:0000256" key="4">
    <source>
        <dbReference type="ARBA" id="ARBA00023163"/>
    </source>
</evidence>
<dbReference type="Gene3D" id="4.10.240.10">
    <property type="entry name" value="Zn(2)-C6 fungal-type DNA-binding domain"/>
    <property type="match status" value="1"/>
</dbReference>
<dbReference type="GO" id="GO:0008270">
    <property type="term" value="F:zinc ion binding"/>
    <property type="evidence" value="ECO:0007669"/>
    <property type="project" value="InterPro"/>
</dbReference>
<comment type="subcellular location">
    <subcellularLocation>
        <location evidence="1">Nucleus</location>
    </subcellularLocation>
</comment>
<organism evidence="9">
    <name type="scientific">Verticillium alfalfae (strain VaMs.102 / ATCC MYA-4576 / FGSC 10136)</name>
    <name type="common">Verticillium wilt of alfalfa</name>
    <name type="synonym">Verticillium albo-atrum</name>
    <dbReference type="NCBI Taxonomy" id="526221"/>
    <lineage>
        <taxon>Eukaryota</taxon>
        <taxon>Fungi</taxon>
        <taxon>Dikarya</taxon>
        <taxon>Ascomycota</taxon>
        <taxon>Pezizomycotina</taxon>
        <taxon>Sordariomycetes</taxon>
        <taxon>Hypocreomycetidae</taxon>
        <taxon>Glomerellales</taxon>
        <taxon>Plectosphaerellaceae</taxon>
        <taxon>Verticillium</taxon>
    </lineage>
</organism>
<evidence type="ECO:0000313" key="9">
    <source>
        <dbReference type="Proteomes" id="UP000008698"/>
    </source>
</evidence>
<dbReference type="PROSITE" id="PS50048">
    <property type="entry name" value="ZN2_CY6_FUNGAL_2"/>
    <property type="match status" value="1"/>
</dbReference>
<dbReference type="AlphaFoldDB" id="C9SYT4"/>
<dbReference type="InterPro" id="IPR001138">
    <property type="entry name" value="Zn2Cys6_DnaBD"/>
</dbReference>
<keyword evidence="5" id="KW-0539">Nucleus</keyword>
<dbReference type="HOGENOM" id="CLU_009941_0_0_1"/>
<dbReference type="Proteomes" id="UP000008698">
    <property type="component" value="Unassembled WGS sequence"/>
</dbReference>
<sequence>MSGVRYYPAGLVATVASEMVSGGQTPDGKTPDSTRHAHPLINVVGESSPAGGSIAHNRGAEPPVATWTTASASGPASRQRPTSLGMGTDTRTDSPDQQQSENTIDDGASSEAALACNCCRKRKLRCSREVPTCQQCRKTAPASLAAPPSGDAPRSDGDRNPYDILSFFARELQRFNNERPDVTPPQPPRHDERRPPQPRAKRRRGDSSEDIRVPIRLNVPSLPDGDVLDGVLRAYFAHVHPWIPMIHEGRFRRRLAEPDEHPRLHVILHSMILVASRYIEDVNSAVALTMSRERQEQVRDWIIAQAMRDLSVENLQALTMVAFNDIGNGEGSQAWSLIGSLTRTVEYLQLTIEHEDMERLSLTQPFASLAPAQDWTETEERRRVFWNVFNLDRFCSVTMAWNTSLTSDDVNRRLPCDGITWRKEDPVQTPYFGIWDKGAGRIGRRDPDAVGDGRIAGPGDQRRPSTCRRSAPFAYSIEATESLSRVNSYFLQQKVNMRDHRDLTSWLTRFKEMDLRLVHWKMFLPQKWKANMARQSSRMDPNLTLAHVTHNASMILLHQVMAFPPPEWSFRNRLPSILSEDTCKAAAVEIATITQNYLKNAPPTVPVSSAFAFCLYVAAKVLLSKWRYTTREDLAPDFWSLVQSLEEIAGSDPTASTTAACVSPPTSPKRRGTSRDTLAATSQMAPRCDSSQCRLRIVHRAPRGSGRHRLPGVAVVPSPTGPGALFAGQPGMALGIAAGPGGIPTSAVAGSNLGGMVRPASYHRGAEMGGIDQAFVNQQYVDMDRVISYDDGIFGTDYEGGGW</sequence>
<dbReference type="eggNOG" id="ENOG502SK3B">
    <property type="taxonomic scope" value="Eukaryota"/>
</dbReference>
<protein>
    <recommendedName>
        <fullName evidence="7">Zn(2)-C6 fungal-type domain-containing protein</fullName>
    </recommendedName>
</protein>
<proteinExistence type="predicted"/>
<dbReference type="OrthoDB" id="4456959at2759"/>
<dbReference type="Pfam" id="PF04082">
    <property type="entry name" value="Fungal_trans"/>
    <property type="match status" value="1"/>
</dbReference>
<dbReference type="CDD" id="cd00067">
    <property type="entry name" value="GAL4"/>
    <property type="match status" value="1"/>
</dbReference>
<dbReference type="PANTHER" id="PTHR47338">
    <property type="entry name" value="ZN(II)2CYS6 TRANSCRIPTION FACTOR (EUROFUNG)-RELATED"/>
    <property type="match status" value="1"/>
</dbReference>
<keyword evidence="2" id="KW-0479">Metal-binding</keyword>
<feature type="region of interest" description="Disordered" evidence="6">
    <location>
        <begin position="653"/>
        <end position="683"/>
    </location>
</feature>
<evidence type="ECO:0000256" key="1">
    <source>
        <dbReference type="ARBA" id="ARBA00004123"/>
    </source>
</evidence>
<keyword evidence="4" id="KW-0804">Transcription</keyword>
<dbReference type="GO" id="GO:0006351">
    <property type="term" value="P:DNA-templated transcription"/>
    <property type="evidence" value="ECO:0007669"/>
    <property type="project" value="InterPro"/>
</dbReference>
<dbReference type="RefSeq" id="XP_002999765.1">
    <property type="nucleotide sequence ID" value="XM_002999719.1"/>
</dbReference>
<feature type="domain" description="Zn(2)-C6 fungal-type" evidence="7">
    <location>
        <begin position="115"/>
        <end position="138"/>
    </location>
</feature>
<reference evidence="9" key="1">
    <citation type="journal article" date="2011" name="PLoS Pathog.">
        <title>Comparative genomics yields insights into niche adaptation of plant vascular wilt pathogens.</title>
        <authorList>
            <person name="Klosterman S.J."/>
            <person name="Subbarao K.V."/>
            <person name="Kang S."/>
            <person name="Veronese P."/>
            <person name="Gold S.E."/>
            <person name="Thomma B.P.H.J."/>
            <person name="Chen Z."/>
            <person name="Henrissat B."/>
            <person name="Lee Y.-H."/>
            <person name="Park J."/>
            <person name="Garcia-Pedrajas M.D."/>
            <person name="Barbara D.J."/>
            <person name="Anchieta A."/>
            <person name="de Jonge R."/>
            <person name="Santhanam P."/>
            <person name="Maruthachalam K."/>
            <person name="Atallah Z."/>
            <person name="Amyotte S.G."/>
            <person name="Paz Z."/>
            <person name="Inderbitzin P."/>
            <person name="Hayes R.J."/>
            <person name="Heiman D.I."/>
            <person name="Young S."/>
            <person name="Zeng Q."/>
            <person name="Engels R."/>
            <person name="Galagan J."/>
            <person name="Cuomo C.A."/>
            <person name="Dobinson K.F."/>
            <person name="Ma L.-J."/>
        </authorList>
    </citation>
    <scope>NUCLEOTIDE SEQUENCE [LARGE SCALE GENOMIC DNA]</scope>
    <source>
        <strain evidence="9">VaMs.102 / ATCC MYA-4576 / FGSC 10136</strain>
    </source>
</reference>
<dbReference type="GeneID" id="9531687"/>
<dbReference type="KEGG" id="val:VDBG_10059"/>
<dbReference type="CDD" id="cd12148">
    <property type="entry name" value="fungal_TF_MHR"/>
    <property type="match status" value="1"/>
</dbReference>
<evidence type="ECO:0000313" key="8">
    <source>
        <dbReference type="EMBL" id="EEY23949.1"/>
    </source>
</evidence>
<dbReference type="InterPro" id="IPR036864">
    <property type="entry name" value="Zn2-C6_fun-type_DNA-bd_sf"/>
</dbReference>
<dbReference type="OMA" id="PACQHCR"/>
<feature type="region of interest" description="Disordered" evidence="6">
    <location>
        <begin position="130"/>
        <end position="162"/>
    </location>
</feature>
<dbReference type="EMBL" id="DS985231">
    <property type="protein sequence ID" value="EEY23949.1"/>
    <property type="molecule type" value="Genomic_DNA"/>
</dbReference>
<name>C9SYT4_VERA1</name>
<evidence type="ECO:0000256" key="5">
    <source>
        <dbReference type="ARBA" id="ARBA00023242"/>
    </source>
</evidence>
<dbReference type="GO" id="GO:0000981">
    <property type="term" value="F:DNA-binding transcription factor activity, RNA polymerase II-specific"/>
    <property type="evidence" value="ECO:0007669"/>
    <property type="project" value="InterPro"/>
</dbReference>
<dbReference type="SMART" id="SM00906">
    <property type="entry name" value="Fungal_trans"/>
    <property type="match status" value="1"/>
</dbReference>
<dbReference type="GO" id="GO:0003677">
    <property type="term" value="F:DNA binding"/>
    <property type="evidence" value="ECO:0007669"/>
    <property type="project" value="InterPro"/>
</dbReference>
<dbReference type="InterPro" id="IPR007219">
    <property type="entry name" value="XnlR_reg_dom"/>
</dbReference>
<keyword evidence="3" id="KW-0805">Transcription regulation</keyword>
<gene>
    <name evidence="8" type="ORF">VDBG_10059</name>
</gene>
<dbReference type="PANTHER" id="PTHR47338:SF23">
    <property type="entry name" value="ZN(II)2CYS6 TRANSCRIPTION FACTOR (EUROFUNG)"/>
    <property type="match status" value="1"/>
</dbReference>
<dbReference type="GO" id="GO:0005634">
    <property type="term" value="C:nucleus"/>
    <property type="evidence" value="ECO:0007669"/>
    <property type="project" value="UniProtKB-SubCell"/>
</dbReference>
<feature type="region of interest" description="Disordered" evidence="6">
    <location>
        <begin position="18"/>
        <end position="108"/>
    </location>
</feature>
<evidence type="ECO:0000256" key="3">
    <source>
        <dbReference type="ARBA" id="ARBA00023015"/>
    </source>
</evidence>
<accession>C9SYT4</accession>
<evidence type="ECO:0000256" key="2">
    <source>
        <dbReference type="ARBA" id="ARBA00022723"/>
    </source>
</evidence>
<feature type="compositionally biased region" description="Polar residues" evidence="6">
    <location>
        <begin position="66"/>
        <end position="82"/>
    </location>
</feature>
<evidence type="ECO:0000256" key="6">
    <source>
        <dbReference type="SAM" id="MobiDB-lite"/>
    </source>
</evidence>